<evidence type="ECO:0000313" key="3">
    <source>
        <dbReference type="Proteomes" id="UP001500523"/>
    </source>
</evidence>
<dbReference type="RefSeq" id="WP_425567077.1">
    <property type="nucleotide sequence ID" value="NZ_BAABBF010000001.1"/>
</dbReference>
<dbReference type="InterPro" id="IPR002725">
    <property type="entry name" value="YgjP-like_metallopeptidase"/>
</dbReference>
<feature type="domain" description="YgjP-like metallopeptidase" evidence="1">
    <location>
        <begin position="34"/>
        <end position="227"/>
    </location>
</feature>
<gene>
    <name evidence="2" type="ORF">GCM10022268_01900</name>
</gene>
<comment type="caution">
    <text evidence="2">The sequence shown here is derived from an EMBL/GenBank/DDBJ whole genome shotgun (WGS) entry which is preliminary data.</text>
</comment>
<organism evidence="2 3">
    <name type="scientific">Sphingomonas cynarae</name>
    <dbReference type="NCBI Taxonomy" id="930197"/>
    <lineage>
        <taxon>Bacteria</taxon>
        <taxon>Pseudomonadati</taxon>
        <taxon>Pseudomonadota</taxon>
        <taxon>Alphaproteobacteria</taxon>
        <taxon>Sphingomonadales</taxon>
        <taxon>Sphingomonadaceae</taxon>
        <taxon>Sphingomonas</taxon>
    </lineage>
</organism>
<reference evidence="3" key="1">
    <citation type="journal article" date="2019" name="Int. J. Syst. Evol. Microbiol.">
        <title>The Global Catalogue of Microorganisms (GCM) 10K type strain sequencing project: providing services to taxonomists for standard genome sequencing and annotation.</title>
        <authorList>
            <consortium name="The Broad Institute Genomics Platform"/>
            <consortium name="The Broad Institute Genome Sequencing Center for Infectious Disease"/>
            <person name="Wu L."/>
            <person name="Ma J."/>
        </authorList>
    </citation>
    <scope>NUCLEOTIDE SEQUENCE [LARGE SCALE GENOMIC DNA]</scope>
    <source>
        <strain evidence="3">JCM 17498</strain>
    </source>
</reference>
<dbReference type="PANTHER" id="PTHR30399">
    <property type="entry name" value="UNCHARACTERIZED PROTEIN YGJP"/>
    <property type="match status" value="1"/>
</dbReference>
<proteinExistence type="predicted"/>
<dbReference type="PANTHER" id="PTHR30399:SF1">
    <property type="entry name" value="UTP PYROPHOSPHATASE"/>
    <property type="match status" value="1"/>
</dbReference>
<dbReference type="InterPro" id="IPR053136">
    <property type="entry name" value="UTP_pyrophosphatase-like"/>
</dbReference>
<accession>A0ABP7CUI5</accession>
<dbReference type="Pfam" id="PF01863">
    <property type="entry name" value="YgjP-like"/>
    <property type="match status" value="1"/>
</dbReference>
<evidence type="ECO:0000259" key="1">
    <source>
        <dbReference type="Pfam" id="PF01863"/>
    </source>
</evidence>
<dbReference type="Gene3D" id="3.30.2010.10">
    <property type="entry name" value="Metalloproteases ('zincins'), catalytic domain"/>
    <property type="match status" value="1"/>
</dbReference>
<dbReference type="CDD" id="cd07344">
    <property type="entry name" value="M48_yhfN_like"/>
    <property type="match status" value="1"/>
</dbReference>
<keyword evidence="3" id="KW-1185">Reference proteome</keyword>
<sequence>MAGEGIVIDRKPPAIPPDLDIVRHPTARRCMLSFDPASGRARLVIPKRAALKPALAWAADKAAWLAEQRARLPAPRPFAPGTTITVADETLTIVRDAGSRRTVVRAGDRLLLAGPEETIPRRVDAWLRRAALDLLTRETAEFAAKAGVTVSAVAVGDPRRRWGSCAWSGAIRYSWRLVLAPGWVRRATVAHEVAHRVHMNHGPAFHALVALLLGEDPTPARAWLREHGAALHWVGRGSPD</sequence>
<name>A0ABP7CUI5_9SPHN</name>
<evidence type="ECO:0000313" key="2">
    <source>
        <dbReference type="EMBL" id="GAA3694764.1"/>
    </source>
</evidence>
<dbReference type="EMBL" id="BAABBF010000001">
    <property type="protein sequence ID" value="GAA3694764.1"/>
    <property type="molecule type" value="Genomic_DNA"/>
</dbReference>
<dbReference type="Proteomes" id="UP001500523">
    <property type="component" value="Unassembled WGS sequence"/>
</dbReference>
<protein>
    <submittedName>
        <fullName evidence="2">M48 family metallopeptidase</fullName>
    </submittedName>
</protein>